<dbReference type="Pfam" id="PF01636">
    <property type="entry name" value="APH"/>
    <property type="match status" value="1"/>
</dbReference>
<dbReference type="Gene3D" id="3.90.1200.10">
    <property type="match status" value="1"/>
</dbReference>
<protein>
    <submittedName>
        <fullName evidence="2">Phosphotransferase</fullName>
    </submittedName>
</protein>
<keyword evidence="3" id="KW-1185">Reference proteome</keyword>
<organism evidence="2 3">
    <name type="scientific">Paragemmobacter kunshanensis</name>
    <dbReference type="NCBI Taxonomy" id="2583234"/>
    <lineage>
        <taxon>Bacteria</taxon>
        <taxon>Pseudomonadati</taxon>
        <taxon>Pseudomonadota</taxon>
        <taxon>Alphaproteobacteria</taxon>
        <taxon>Rhodobacterales</taxon>
        <taxon>Paracoccaceae</taxon>
        <taxon>Paragemmobacter</taxon>
    </lineage>
</organism>
<evidence type="ECO:0000313" key="2">
    <source>
        <dbReference type="EMBL" id="NGQ91209.1"/>
    </source>
</evidence>
<comment type="caution">
    <text evidence="2">The sequence shown here is derived from an EMBL/GenBank/DDBJ whole genome shotgun (WGS) entry which is preliminary data.</text>
</comment>
<feature type="domain" description="Aminoglycoside phosphotransferase" evidence="1">
    <location>
        <begin position="30"/>
        <end position="230"/>
    </location>
</feature>
<keyword evidence="2" id="KW-0808">Transferase</keyword>
<name>A0A6M1TMI3_9RHOB</name>
<gene>
    <name evidence="2" type="ORF">G5V65_09895</name>
</gene>
<dbReference type="SUPFAM" id="SSF56112">
    <property type="entry name" value="Protein kinase-like (PK-like)"/>
    <property type="match status" value="1"/>
</dbReference>
<reference evidence="2 3" key="1">
    <citation type="submission" date="2020-02" db="EMBL/GenBank/DDBJ databases">
        <title>Rhodobacter translucens sp. nov., a novel bacterium isolated from activated sludge.</title>
        <authorList>
            <person name="Liu J."/>
        </authorList>
    </citation>
    <scope>NUCLEOTIDE SEQUENCE [LARGE SCALE GENOMIC DNA]</scope>
    <source>
        <strain evidence="2 3">HX-7-19</strain>
    </source>
</reference>
<sequence length="272" mass="28609">MPCPPPPDLPPAAAHALAGLLPACASADWHSLPGGRSNRVWRVGDLVVKCHDPATATPLFPNDAGIESQALRLFAPRGLSPRLRAAGEGWIIYDHIPGQIGPGDPAAVAAMLHRLHGLSLPDAPFRLLPNGSAALLSHARGFAPPGLPPPPADPQIPPVTPCPVHADAVPGNILTTPAGPLLIDWQCPGMGDPVEDLATLLSPAMMWLYTGGKAPDGWAEALLQSYPNRATADRSRALLPLYRWRIAAHCALRAARGNAAYATALRMELETL</sequence>
<dbReference type="RefSeq" id="WP_165049503.1">
    <property type="nucleotide sequence ID" value="NZ_JAALFE010000008.1"/>
</dbReference>
<dbReference type="InterPro" id="IPR002575">
    <property type="entry name" value="Aminoglycoside_PTrfase"/>
</dbReference>
<dbReference type="EMBL" id="JAALFE010000008">
    <property type="protein sequence ID" value="NGQ91209.1"/>
    <property type="molecule type" value="Genomic_DNA"/>
</dbReference>
<dbReference type="Proteomes" id="UP000474758">
    <property type="component" value="Unassembled WGS sequence"/>
</dbReference>
<dbReference type="AlphaFoldDB" id="A0A6M1TMI3"/>
<evidence type="ECO:0000313" key="3">
    <source>
        <dbReference type="Proteomes" id="UP000474758"/>
    </source>
</evidence>
<dbReference type="InterPro" id="IPR011009">
    <property type="entry name" value="Kinase-like_dom_sf"/>
</dbReference>
<evidence type="ECO:0000259" key="1">
    <source>
        <dbReference type="Pfam" id="PF01636"/>
    </source>
</evidence>
<dbReference type="GO" id="GO:0016740">
    <property type="term" value="F:transferase activity"/>
    <property type="evidence" value="ECO:0007669"/>
    <property type="project" value="UniProtKB-KW"/>
</dbReference>
<proteinExistence type="predicted"/>
<accession>A0A6M1TMI3</accession>